<organism evidence="1">
    <name type="scientific">mine drainage metagenome</name>
    <dbReference type="NCBI Taxonomy" id="410659"/>
    <lineage>
        <taxon>unclassified sequences</taxon>
        <taxon>metagenomes</taxon>
        <taxon>ecological metagenomes</taxon>
    </lineage>
</organism>
<dbReference type="AlphaFoldDB" id="A0A1J5R8J5"/>
<evidence type="ECO:0008006" key="2">
    <source>
        <dbReference type="Google" id="ProtNLM"/>
    </source>
</evidence>
<sequence>MISILLDTSFLITLADPARKHHQTALLYLREALSRGSPLYLSAIVASEFQVKQPVTDLPLRNLHVLPFNIDHAMTAGNLMRDLKRDPGDDRGAVKDDIKLIAQMACESISHVLTEDQNTLAKYLTRLNSLGQLTAKAILLADDFDAAWFNGGQKGLL</sequence>
<protein>
    <recommendedName>
        <fullName evidence="2">PIN domain-containing protein</fullName>
    </recommendedName>
</protein>
<evidence type="ECO:0000313" key="1">
    <source>
        <dbReference type="EMBL" id="OIQ86027.1"/>
    </source>
</evidence>
<accession>A0A1J5R8J5</accession>
<comment type="caution">
    <text evidence="1">The sequence shown here is derived from an EMBL/GenBank/DDBJ whole genome shotgun (WGS) entry which is preliminary data.</text>
</comment>
<gene>
    <name evidence="1" type="ORF">GALL_321250</name>
</gene>
<dbReference type="SUPFAM" id="SSF88723">
    <property type="entry name" value="PIN domain-like"/>
    <property type="match status" value="1"/>
</dbReference>
<dbReference type="Gene3D" id="3.40.50.1010">
    <property type="entry name" value="5'-nuclease"/>
    <property type="match status" value="1"/>
</dbReference>
<proteinExistence type="predicted"/>
<reference evidence="1" key="1">
    <citation type="submission" date="2016-10" db="EMBL/GenBank/DDBJ databases">
        <title>Sequence of Gallionella enrichment culture.</title>
        <authorList>
            <person name="Poehlein A."/>
            <person name="Muehling M."/>
            <person name="Daniel R."/>
        </authorList>
    </citation>
    <scope>NUCLEOTIDE SEQUENCE</scope>
</reference>
<dbReference type="InterPro" id="IPR029060">
    <property type="entry name" value="PIN-like_dom_sf"/>
</dbReference>
<dbReference type="EMBL" id="MLJW01000505">
    <property type="protein sequence ID" value="OIQ86027.1"/>
    <property type="molecule type" value="Genomic_DNA"/>
</dbReference>
<name>A0A1J5R8J5_9ZZZZ</name>